<sequence>MPNKANVTAIGGVGLFCLKVTLAIKALGCHNGELLTPYSC</sequence>
<dbReference type="Proteomes" id="UP000006263">
    <property type="component" value="Unassembled WGS sequence"/>
</dbReference>
<dbReference type="EMBL" id="BAEP01000075">
    <property type="protein sequence ID" value="GAC26212.1"/>
    <property type="molecule type" value="Genomic_DNA"/>
</dbReference>
<comment type="caution">
    <text evidence="1">The sequence shown here is derived from an EMBL/GenBank/DDBJ whole genome shotgun (WGS) entry which is preliminary data.</text>
</comment>
<dbReference type="AlphaFoldDB" id="K6Z754"/>
<accession>K6Z754</accession>
<name>K6Z754_9ALTE</name>
<proteinExistence type="predicted"/>
<reference evidence="1 2" key="1">
    <citation type="journal article" date="2017" name="Antonie Van Leeuwenhoek">
        <title>Rhizobium rhizosphaerae sp. nov., a novel species isolated from rice rhizosphere.</title>
        <authorList>
            <person name="Zhao J.J."/>
            <person name="Zhang J."/>
            <person name="Zhang R.J."/>
            <person name="Zhang C.W."/>
            <person name="Yin H.Q."/>
            <person name="Zhang X.X."/>
        </authorList>
    </citation>
    <scope>NUCLEOTIDE SEQUENCE [LARGE SCALE GENOMIC DNA]</scope>
    <source>
        <strain evidence="1 2">KMM 241</strain>
    </source>
</reference>
<evidence type="ECO:0000313" key="1">
    <source>
        <dbReference type="EMBL" id="GAC26212.1"/>
    </source>
</evidence>
<organism evidence="1 2">
    <name type="scientific">Paraglaciecola mesophila KMM 241</name>
    <dbReference type="NCBI Taxonomy" id="1128912"/>
    <lineage>
        <taxon>Bacteria</taxon>
        <taxon>Pseudomonadati</taxon>
        <taxon>Pseudomonadota</taxon>
        <taxon>Gammaproteobacteria</taxon>
        <taxon>Alteromonadales</taxon>
        <taxon>Alteromonadaceae</taxon>
        <taxon>Paraglaciecola</taxon>
    </lineage>
</organism>
<evidence type="ECO:0000313" key="2">
    <source>
        <dbReference type="Proteomes" id="UP000006263"/>
    </source>
</evidence>
<protein>
    <submittedName>
        <fullName evidence="1">Uncharacterized protein</fullName>
    </submittedName>
</protein>
<gene>
    <name evidence="1" type="ORF">GMES_3939</name>
</gene>